<evidence type="ECO:0000313" key="1">
    <source>
        <dbReference type="EMBL" id="KAH3754368.1"/>
    </source>
</evidence>
<reference evidence="1" key="2">
    <citation type="submission" date="2020-11" db="EMBL/GenBank/DDBJ databases">
        <authorList>
            <person name="McCartney M.A."/>
            <person name="Auch B."/>
            <person name="Kono T."/>
            <person name="Mallez S."/>
            <person name="Becker A."/>
            <person name="Gohl D.M."/>
            <person name="Silverstein K.A.T."/>
            <person name="Koren S."/>
            <person name="Bechman K.B."/>
            <person name="Herman A."/>
            <person name="Abrahante J.E."/>
            <person name="Garbe J."/>
        </authorList>
    </citation>
    <scope>NUCLEOTIDE SEQUENCE</scope>
    <source>
        <strain evidence="1">Duluth1</strain>
        <tissue evidence="1">Whole animal</tissue>
    </source>
</reference>
<dbReference type="AlphaFoldDB" id="A0A9D4DSS2"/>
<proteinExistence type="predicted"/>
<dbReference type="Proteomes" id="UP000828390">
    <property type="component" value="Unassembled WGS sequence"/>
</dbReference>
<name>A0A9D4DSS2_DREPO</name>
<organism evidence="1 2">
    <name type="scientific">Dreissena polymorpha</name>
    <name type="common">Zebra mussel</name>
    <name type="synonym">Mytilus polymorpha</name>
    <dbReference type="NCBI Taxonomy" id="45954"/>
    <lineage>
        <taxon>Eukaryota</taxon>
        <taxon>Metazoa</taxon>
        <taxon>Spiralia</taxon>
        <taxon>Lophotrochozoa</taxon>
        <taxon>Mollusca</taxon>
        <taxon>Bivalvia</taxon>
        <taxon>Autobranchia</taxon>
        <taxon>Heteroconchia</taxon>
        <taxon>Euheterodonta</taxon>
        <taxon>Imparidentia</taxon>
        <taxon>Neoheterodontei</taxon>
        <taxon>Myida</taxon>
        <taxon>Dreissenoidea</taxon>
        <taxon>Dreissenidae</taxon>
        <taxon>Dreissena</taxon>
    </lineage>
</organism>
<keyword evidence="2" id="KW-1185">Reference proteome</keyword>
<accession>A0A9D4DSS2</accession>
<protein>
    <submittedName>
        <fullName evidence="1">Uncharacterized protein</fullName>
    </submittedName>
</protein>
<evidence type="ECO:0000313" key="2">
    <source>
        <dbReference type="Proteomes" id="UP000828390"/>
    </source>
</evidence>
<dbReference type="EMBL" id="JAIWYP010000010">
    <property type="protein sequence ID" value="KAH3754368.1"/>
    <property type="molecule type" value="Genomic_DNA"/>
</dbReference>
<sequence>MLKLAQTDQQTDQQTGQKQYVPHYYMKRMYSVEGVGVARGMVWVESMVVCQYSLRKKQVKGLSFSITKEGGVE</sequence>
<reference evidence="1" key="1">
    <citation type="journal article" date="2019" name="bioRxiv">
        <title>The Genome of the Zebra Mussel, Dreissena polymorpha: A Resource for Invasive Species Research.</title>
        <authorList>
            <person name="McCartney M.A."/>
            <person name="Auch B."/>
            <person name="Kono T."/>
            <person name="Mallez S."/>
            <person name="Zhang Y."/>
            <person name="Obille A."/>
            <person name="Becker A."/>
            <person name="Abrahante J.E."/>
            <person name="Garbe J."/>
            <person name="Badalamenti J.P."/>
            <person name="Herman A."/>
            <person name="Mangelson H."/>
            <person name="Liachko I."/>
            <person name="Sullivan S."/>
            <person name="Sone E.D."/>
            <person name="Koren S."/>
            <person name="Silverstein K.A.T."/>
            <person name="Beckman K.B."/>
            <person name="Gohl D.M."/>
        </authorList>
    </citation>
    <scope>NUCLEOTIDE SEQUENCE</scope>
    <source>
        <strain evidence="1">Duluth1</strain>
        <tissue evidence="1">Whole animal</tissue>
    </source>
</reference>
<comment type="caution">
    <text evidence="1">The sequence shown here is derived from an EMBL/GenBank/DDBJ whole genome shotgun (WGS) entry which is preliminary data.</text>
</comment>
<gene>
    <name evidence="1" type="ORF">DPMN_189035</name>
</gene>